<feature type="domain" description="Prephenate/arogenate dehydrogenase" evidence="3">
    <location>
        <begin position="1"/>
        <end position="281"/>
    </location>
</feature>
<protein>
    <submittedName>
        <fullName evidence="4">Prephenate/arogenate dehydrogenase</fullName>
    </submittedName>
</protein>
<dbReference type="InterPro" id="IPR036291">
    <property type="entry name" value="NAD(P)-bd_dom_sf"/>
</dbReference>
<evidence type="ECO:0000313" key="4">
    <source>
        <dbReference type="EMBL" id="MBE9117005.1"/>
    </source>
</evidence>
<dbReference type="InterPro" id="IPR046826">
    <property type="entry name" value="PDH_N"/>
</dbReference>
<dbReference type="InterPro" id="IPR003099">
    <property type="entry name" value="Prephen_DH"/>
</dbReference>
<dbReference type="SUPFAM" id="SSF51735">
    <property type="entry name" value="NAD(P)-binding Rossmann-fold domains"/>
    <property type="match status" value="1"/>
</dbReference>
<evidence type="ECO:0000313" key="5">
    <source>
        <dbReference type="Proteomes" id="UP000654482"/>
    </source>
</evidence>
<keyword evidence="2" id="KW-0560">Oxidoreductase</keyword>
<gene>
    <name evidence="4" type="ORF">IQ249_13965</name>
</gene>
<dbReference type="Proteomes" id="UP000654482">
    <property type="component" value="Unassembled WGS sequence"/>
</dbReference>
<comment type="caution">
    <text evidence="4">The sequence shown here is derived from an EMBL/GenBank/DDBJ whole genome shotgun (WGS) entry which is preliminary data.</text>
</comment>
<proteinExistence type="inferred from homology"/>
<dbReference type="EMBL" id="JADEWZ010000019">
    <property type="protein sequence ID" value="MBE9117005.1"/>
    <property type="molecule type" value="Genomic_DNA"/>
</dbReference>
<dbReference type="Gene3D" id="1.10.3660.10">
    <property type="entry name" value="6-phosphogluconate dehydrogenase C-terminal like domain"/>
    <property type="match status" value="1"/>
</dbReference>
<dbReference type="RefSeq" id="WP_194030090.1">
    <property type="nucleotide sequence ID" value="NZ_JADEWZ010000019.1"/>
</dbReference>
<evidence type="ECO:0000256" key="1">
    <source>
        <dbReference type="ARBA" id="ARBA00007964"/>
    </source>
</evidence>
<keyword evidence="5" id="KW-1185">Reference proteome</keyword>
<accession>A0A8J7DXT6</accession>
<dbReference type="AlphaFoldDB" id="A0A8J7DXT6"/>
<reference evidence="4" key="1">
    <citation type="submission" date="2020-10" db="EMBL/GenBank/DDBJ databases">
        <authorList>
            <person name="Castelo-Branco R."/>
            <person name="Eusebio N."/>
            <person name="Adriana R."/>
            <person name="Vieira A."/>
            <person name="Brugerolle De Fraissinette N."/>
            <person name="Rezende De Castro R."/>
            <person name="Schneider M.P."/>
            <person name="Vasconcelos V."/>
            <person name="Leao P.N."/>
        </authorList>
    </citation>
    <scope>NUCLEOTIDE SEQUENCE</scope>
    <source>
        <strain evidence="4">LEGE 07157</strain>
    </source>
</reference>
<dbReference type="InterPro" id="IPR046825">
    <property type="entry name" value="PDH_C"/>
</dbReference>
<dbReference type="Pfam" id="PF02153">
    <property type="entry name" value="PDH_N"/>
    <property type="match status" value="1"/>
</dbReference>
<dbReference type="GO" id="GO:0008977">
    <property type="term" value="F:prephenate dehydrogenase (NAD+) activity"/>
    <property type="evidence" value="ECO:0007669"/>
    <property type="project" value="InterPro"/>
</dbReference>
<organism evidence="4 5">
    <name type="scientific">Lusitaniella coriacea LEGE 07157</name>
    <dbReference type="NCBI Taxonomy" id="945747"/>
    <lineage>
        <taxon>Bacteria</taxon>
        <taxon>Bacillati</taxon>
        <taxon>Cyanobacteriota</taxon>
        <taxon>Cyanophyceae</taxon>
        <taxon>Spirulinales</taxon>
        <taxon>Lusitaniellaceae</taxon>
        <taxon>Lusitaniella</taxon>
    </lineage>
</organism>
<dbReference type="InterPro" id="IPR008927">
    <property type="entry name" value="6-PGluconate_DH-like_C_sf"/>
</dbReference>
<comment type="similarity">
    <text evidence="1">Belongs to the prephenate/arogenate dehydrogenase family.</text>
</comment>
<dbReference type="Gene3D" id="3.40.50.720">
    <property type="entry name" value="NAD(P)-binding Rossmann-like Domain"/>
    <property type="match status" value="1"/>
</dbReference>
<dbReference type="FunFam" id="3.40.50.720:FF:000208">
    <property type="entry name" value="Prephenate dehydrogenase"/>
    <property type="match status" value="1"/>
</dbReference>
<dbReference type="GO" id="GO:0070403">
    <property type="term" value="F:NAD+ binding"/>
    <property type="evidence" value="ECO:0007669"/>
    <property type="project" value="InterPro"/>
</dbReference>
<evidence type="ECO:0000256" key="2">
    <source>
        <dbReference type="ARBA" id="ARBA00023002"/>
    </source>
</evidence>
<dbReference type="NCBIfam" id="NF005650">
    <property type="entry name" value="PRK07417.1"/>
    <property type="match status" value="1"/>
</dbReference>
<dbReference type="SUPFAM" id="SSF48179">
    <property type="entry name" value="6-phosphogluconate dehydrogenase C-terminal domain-like"/>
    <property type="match status" value="1"/>
</dbReference>
<dbReference type="PROSITE" id="PS51176">
    <property type="entry name" value="PDH_ADH"/>
    <property type="match status" value="1"/>
</dbReference>
<name>A0A8J7DXT6_9CYAN</name>
<dbReference type="GO" id="GO:0004665">
    <property type="term" value="F:prephenate dehydrogenase (NADP+) activity"/>
    <property type="evidence" value="ECO:0007669"/>
    <property type="project" value="InterPro"/>
</dbReference>
<evidence type="ECO:0000259" key="3">
    <source>
        <dbReference type="PROSITE" id="PS51176"/>
    </source>
</evidence>
<dbReference type="InterPro" id="IPR050812">
    <property type="entry name" value="Preph/Arog_dehydrog"/>
</dbReference>
<dbReference type="Pfam" id="PF20463">
    <property type="entry name" value="PDH_C"/>
    <property type="match status" value="1"/>
</dbReference>
<dbReference type="PANTHER" id="PTHR21363:SF0">
    <property type="entry name" value="PREPHENATE DEHYDROGENASE [NADP(+)]"/>
    <property type="match status" value="1"/>
</dbReference>
<dbReference type="GO" id="GO:0006571">
    <property type="term" value="P:tyrosine biosynthetic process"/>
    <property type="evidence" value="ECO:0007669"/>
    <property type="project" value="InterPro"/>
</dbReference>
<sequence length="281" mass="30125">MKVGIVGLGLIGGSLGLDLRSRGIEVIGVSRRHRTCEVALVRGVVDRASVDLAVLEATDIIFICTPLTAIAPTIEQLLPYLSPKTILTDVGSVKQSIVRSCSRLRSNFVGGHPMAGTAEKGIEAAQSGLFVNAPYVLTPIETTPPEAVQAVEEVARAIGCIVYYCSPEVHDRAVALISHLPLLVSAGLIETCLGEADSTVLQLAQQLTSSGFRDTSRVGGGNPELGVAIARHNRPQVLQTLSQYRQTLDRLIDAIQEENWQELEEILQSAQQARPKFLKGS</sequence>
<dbReference type="PANTHER" id="PTHR21363">
    <property type="entry name" value="PREPHENATE DEHYDROGENASE"/>
    <property type="match status" value="1"/>
</dbReference>